<keyword evidence="2" id="KW-0812">Transmembrane</keyword>
<evidence type="ECO:0000256" key="2">
    <source>
        <dbReference type="SAM" id="Phobius"/>
    </source>
</evidence>
<dbReference type="EMBL" id="JAPFFF010000004">
    <property type="protein sequence ID" value="KAK8892030.1"/>
    <property type="molecule type" value="Genomic_DNA"/>
</dbReference>
<comment type="caution">
    <text evidence="3">The sequence shown here is derived from an EMBL/GenBank/DDBJ whole genome shotgun (WGS) entry which is preliminary data.</text>
</comment>
<reference evidence="3 4" key="1">
    <citation type="submission" date="2024-04" db="EMBL/GenBank/DDBJ databases">
        <title>Tritrichomonas musculus Genome.</title>
        <authorList>
            <person name="Alves-Ferreira E."/>
            <person name="Grigg M."/>
            <person name="Lorenzi H."/>
            <person name="Galac M."/>
        </authorList>
    </citation>
    <scope>NUCLEOTIDE SEQUENCE [LARGE SCALE GENOMIC DNA]</scope>
    <source>
        <strain evidence="3 4">EAF2021</strain>
    </source>
</reference>
<dbReference type="Proteomes" id="UP001470230">
    <property type="component" value="Unassembled WGS sequence"/>
</dbReference>
<keyword evidence="1" id="KW-0175">Coiled coil</keyword>
<feature type="transmembrane region" description="Helical" evidence="2">
    <location>
        <begin position="351"/>
        <end position="370"/>
    </location>
</feature>
<keyword evidence="2" id="KW-0472">Membrane</keyword>
<gene>
    <name evidence="3" type="ORF">M9Y10_029252</name>
</gene>
<proteinExistence type="predicted"/>
<keyword evidence="2" id="KW-1133">Transmembrane helix</keyword>
<organism evidence="3 4">
    <name type="scientific">Tritrichomonas musculus</name>
    <dbReference type="NCBI Taxonomy" id="1915356"/>
    <lineage>
        <taxon>Eukaryota</taxon>
        <taxon>Metamonada</taxon>
        <taxon>Parabasalia</taxon>
        <taxon>Tritrichomonadida</taxon>
        <taxon>Tritrichomonadidae</taxon>
        <taxon>Tritrichomonas</taxon>
    </lineage>
</organism>
<accession>A0ABR2KLN5</accession>
<keyword evidence="4" id="KW-1185">Reference proteome</keyword>
<sequence>MDPSITLQLNKYKSQLEDLKASYNGLQHQYEMLKAKFEKSKDENKCLKEKLEIKDLCSDNLLRNEILKNINKNQNRLPNGHRFSENIFFLSQLIHNISPKCYEILHDILILPSISQLTDFYSSDNNFLMECIQKLENIPILIEKYKEINNFDEPINCILSIDAAGLDRPYKNSLSYVFVFYLQPFDSKYKCLPLHVFPKKNGSANKEIIDIANKIKNILMQHNINIKLIATDGDTKYNSKSQQTFSKYIGEFIQNGFLSAIQKVENSEETFWISDFLHLLKLARKQFIKGPITIRNTIKHVFTNKSLEDDLKLGAPLIDTTSLSYMKDFYAIKIFSLENVIKLLEKKKKRLINLFIAFCIMAGIFDVNNFEKVNKITFSRNCISNILSFLLSIEIFKI</sequence>
<protein>
    <submittedName>
        <fullName evidence="3">Transposase protein</fullName>
    </submittedName>
</protein>
<evidence type="ECO:0000256" key="1">
    <source>
        <dbReference type="SAM" id="Coils"/>
    </source>
</evidence>
<evidence type="ECO:0000313" key="4">
    <source>
        <dbReference type="Proteomes" id="UP001470230"/>
    </source>
</evidence>
<name>A0ABR2KLN5_9EUKA</name>
<evidence type="ECO:0000313" key="3">
    <source>
        <dbReference type="EMBL" id="KAK8892030.1"/>
    </source>
</evidence>
<feature type="coiled-coil region" evidence="1">
    <location>
        <begin position="9"/>
        <end position="50"/>
    </location>
</feature>